<dbReference type="EMBL" id="NHYD01003778">
    <property type="protein sequence ID" value="PPQ73148.1"/>
    <property type="molecule type" value="Genomic_DNA"/>
</dbReference>
<comment type="caution">
    <text evidence="2">The sequence shown here is derived from an EMBL/GenBank/DDBJ whole genome shotgun (WGS) entry which is preliminary data.</text>
</comment>
<evidence type="ECO:0000313" key="3">
    <source>
        <dbReference type="Proteomes" id="UP000283269"/>
    </source>
</evidence>
<proteinExistence type="predicted"/>
<name>A0A409W3V8_PSICY</name>
<dbReference type="OrthoDB" id="2917041at2759"/>
<feature type="region of interest" description="Disordered" evidence="1">
    <location>
        <begin position="1"/>
        <end position="22"/>
    </location>
</feature>
<reference evidence="2 3" key="1">
    <citation type="journal article" date="2018" name="Evol. Lett.">
        <title>Horizontal gene cluster transfer increased hallucinogenic mushroom diversity.</title>
        <authorList>
            <person name="Reynolds H.T."/>
            <person name="Vijayakumar V."/>
            <person name="Gluck-Thaler E."/>
            <person name="Korotkin H.B."/>
            <person name="Matheny P.B."/>
            <person name="Slot J.C."/>
        </authorList>
    </citation>
    <scope>NUCLEOTIDE SEQUENCE [LARGE SCALE GENOMIC DNA]</scope>
    <source>
        <strain evidence="2 3">2631</strain>
    </source>
</reference>
<sequence length="161" mass="18263">MARLVLNGSTSLTNRQRRKQKDANNSYWCMGTTLTTHMAILNMHAVIRLKSFATHHTQPTSNKRQWTKVHNDFEQKNPGKKVEKSNFLGLYTKAHTLALTTENIKLPFKKMGVIPFNPGVVTEEMMAPSLETLSKAVMSVPQESPVLVLMDLMHTKIKKCK</sequence>
<accession>A0A409W3V8</accession>
<dbReference type="InParanoid" id="A0A409W3V8"/>
<dbReference type="Proteomes" id="UP000283269">
    <property type="component" value="Unassembled WGS sequence"/>
</dbReference>
<evidence type="ECO:0000313" key="2">
    <source>
        <dbReference type="EMBL" id="PPQ73148.1"/>
    </source>
</evidence>
<organism evidence="2 3">
    <name type="scientific">Psilocybe cyanescens</name>
    <dbReference type="NCBI Taxonomy" id="93625"/>
    <lineage>
        <taxon>Eukaryota</taxon>
        <taxon>Fungi</taxon>
        <taxon>Dikarya</taxon>
        <taxon>Basidiomycota</taxon>
        <taxon>Agaricomycotina</taxon>
        <taxon>Agaricomycetes</taxon>
        <taxon>Agaricomycetidae</taxon>
        <taxon>Agaricales</taxon>
        <taxon>Agaricineae</taxon>
        <taxon>Strophariaceae</taxon>
        <taxon>Psilocybe</taxon>
    </lineage>
</organism>
<dbReference type="STRING" id="93625.A0A409W3V8"/>
<keyword evidence="3" id="KW-1185">Reference proteome</keyword>
<protein>
    <submittedName>
        <fullName evidence="2">Uncharacterized protein</fullName>
    </submittedName>
</protein>
<gene>
    <name evidence="2" type="ORF">CVT25_012360</name>
</gene>
<evidence type="ECO:0000256" key="1">
    <source>
        <dbReference type="SAM" id="MobiDB-lite"/>
    </source>
</evidence>
<dbReference type="AlphaFoldDB" id="A0A409W3V8"/>